<dbReference type="InterPro" id="IPR014729">
    <property type="entry name" value="Rossmann-like_a/b/a_fold"/>
</dbReference>
<evidence type="ECO:0000256" key="6">
    <source>
        <dbReference type="ARBA" id="ARBA00023146"/>
    </source>
</evidence>
<dbReference type="InterPro" id="IPR013155">
    <property type="entry name" value="M/V/L/I-tRNA-synth_anticd-bd"/>
</dbReference>
<sequence length="598" mass="70065">MILPQHCWLGRRLRGRCRPIWRCVHPDFTYIKIHDEEKGTNYILCDKLLGVLYKDPKKAKFKKIATFKGADMKGWRYVPLFEYFTEQIEHLSSSLIRIVQQAPAFGEDDHRIARENGIVAADELRPCPLDDAGKFVKPVTDYKGMYVKVADKEIMKHLKAKGRLIVQSTINHSYPYCWQSGTPLIYRAIPSWFVRVEPIKEQLVANNKETLWVPQSVGDNRFGNWLANARDWNISRNRYWGTPLPLWTSDDFEEIVVVGSIEELERLTGMTGITDNHQDKIDHLTIPSQKGKGVLKKVEEVFDCWFESGSMPYAQVHYPFKNKEFFEHNFPGDFVSEGIDQTRGWFYMLLSRPCCRWKEDEQKSYNYPDPNLMFEKYGADAVRMFLVNLPIVHGENLRFREEGVHDVVSRVMLPWVNAFRCFLGQASLFRKMTGIEFKYNPYTPLSSNVTDRWILACCQSLILLFRQEVAAYRLYSILTRLLDLIDELTNWYIRFNQRRLKDEDSTEDTVAALNTLFETLLTLCRTMIPVRSNSQLSFPEVKEEYFDAKIERQVQRMKAVIDLTRNIRNRHNLSLKTPLKELLVFHLDKQYIADTSSL</sequence>
<dbReference type="PRINTS" id="PR00984">
    <property type="entry name" value="TRNASYNTHILE"/>
</dbReference>
<evidence type="ECO:0000256" key="2">
    <source>
        <dbReference type="ARBA" id="ARBA00022598"/>
    </source>
</evidence>
<reference evidence="11" key="1">
    <citation type="submission" date="2019-10" db="EMBL/GenBank/DDBJ databases">
        <authorList>
            <consortium name="DOE Joint Genome Institute"/>
            <person name="Kuo A."/>
            <person name="Miyauchi S."/>
            <person name="Kiss E."/>
            <person name="Drula E."/>
            <person name="Kohler A."/>
            <person name="Sanchez-Garcia M."/>
            <person name="Andreopoulos B."/>
            <person name="Barry K.W."/>
            <person name="Bonito G."/>
            <person name="Buee M."/>
            <person name="Carver A."/>
            <person name="Chen C."/>
            <person name="Cichocki N."/>
            <person name="Clum A."/>
            <person name="Culley D."/>
            <person name="Crous P.W."/>
            <person name="Fauchery L."/>
            <person name="Girlanda M."/>
            <person name="Hayes R."/>
            <person name="Keri Z."/>
            <person name="LaButti K."/>
            <person name="Lipzen A."/>
            <person name="Lombard V."/>
            <person name="Magnuson J."/>
            <person name="Maillard F."/>
            <person name="Morin E."/>
            <person name="Murat C."/>
            <person name="Nolan M."/>
            <person name="Ohm R."/>
            <person name="Pangilinan J."/>
            <person name="Pereira M."/>
            <person name="Perotto S."/>
            <person name="Peter M."/>
            <person name="Riley R."/>
            <person name="Sitrit Y."/>
            <person name="Stielow B."/>
            <person name="Szollosi G."/>
            <person name="Zifcakova L."/>
            <person name="Stursova M."/>
            <person name="Spatafora J.W."/>
            <person name="Tedersoo L."/>
            <person name="Vaario L.-M."/>
            <person name="Yamada A."/>
            <person name="Yan M."/>
            <person name="Wang P."/>
            <person name="Xu J."/>
            <person name="Bruns T."/>
            <person name="Baldrian P."/>
            <person name="Vilgalys R."/>
            <person name="Henrissat B."/>
            <person name="Grigoriev I.V."/>
            <person name="Hibbett D."/>
            <person name="Nagy L.G."/>
            <person name="Martin F.M."/>
        </authorList>
    </citation>
    <scope>NUCLEOTIDE SEQUENCE</scope>
    <source>
        <strain evidence="11">BED1</strain>
    </source>
</reference>
<dbReference type="Pfam" id="PF00133">
    <property type="entry name" value="tRNA-synt_1"/>
    <property type="match status" value="1"/>
</dbReference>
<comment type="caution">
    <text evidence="11">The sequence shown here is derived from an EMBL/GenBank/DDBJ whole genome shotgun (WGS) entry which is preliminary data.</text>
</comment>
<dbReference type="PANTHER" id="PTHR42780">
    <property type="entry name" value="SOLEUCYL-TRNA SYNTHETASE"/>
    <property type="match status" value="1"/>
</dbReference>
<dbReference type="SUPFAM" id="SSF52374">
    <property type="entry name" value="Nucleotidylyl transferase"/>
    <property type="match status" value="1"/>
</dbReference>
<dbReference type="InterPro" id="IPR023586">
    <property type="entry name" value="Ile-tRNA-ligase_type2"/>
</dbReference>
<reference evidence="11" key="2">
    <citation type="journal article" date="2020" name="Nat. Commun.">
        <title>Large-scale genome sequencing of mycorrhizal fungi provides insights into the early evolution of symbiotic traits.</title>
        <authorList>
            <person name="Miyauchi S."/>
            <person name="Kiss E."/>
            <person name="Kuo A."/>
            <person name="Drula E."/>
            <person name="Kohler A."/>
            <person name="Sanchez-Garcia M."/>
            <person name="Morin E."/>
            <person name="Andreopoulos B."/>
            <person name="Barry K.W."/>
            <person name="Bonito G."/>
            <person name="Buee M."/>
            <person name="Carver A."/>
            <person name="Chen C."/>
            <person name="Cichocki N."/>
            <person name="Clum A."/>
            <person name="Culley D."/>
            <person name="Crous P.W."/>
            <person name="Fauchery L."/>
            <person name="Girlanda M."/>
            <person name="Hayes R.D."/>
            <person name="Keri Z."/>
            <person name="LaButti K."/>
            <person name="Lipzen A."/>
            <person name="Lombard V."/>
            <person name="Magnuson J."/>
            <person name="Maillard F."/>
            <person name="Murat C."/>
            <person name="Nolan M."/>
            <person name="Ohm R.A."/>
            <person name="Pangilinan J."/>
            <person name="Pereira M.F."/>
            <person name="Perotto S."/>
            <person name="Peter M."/>
            <person name="Pfister S."/>
            <person name="Riley R."/>
            <person name="Sitrit Y."/>
            <person name="Stielow J.B."/>
            <person name="Szollosi G."/>
            <person name="Zifcakova L."/>
            <person name="Stursova M."/>
            <person name="Spatafora J.W."/>
            <person name="Tedersoo L."/>
            <person name="Vaario L.M."/>
            <person name="Yamada A."/>
            <person name="Yan M."/>
            <person name="Wang P."/>
            <person name="Xu J."/>
            <person name="Bruns T."/>
            <person name="Baldrian P."/>
            <person name="Vilgalys R."/>
            <person name="Dunand C."/>
            <person name="Henrissat B."/>
            <person name="Grigoriev I.V."/>
            <person name="Hibbett D."/>
            <person name="Nagy L.G."/>
            <person name="Martin F.M."/>
        </authorList>
    </citation>
    <scope>NUCLEOTIDE SEQUENCE</scope>
    <source>
        <strain evidence="11">BED1</strain>
    </source>
</reference>
<evidence type="ECO:0000313" key="12">
    <source>
        <dbReference type="Proteomes" id="UP001194468"/>
    </source>
</evidence>
<feature type="domain" description="Methionyl/Valyl/Leucyl/Isoleucyl-tRNA synthetase anticodon-binding" evidence="10">
    <location>
        <begin position="451"/>
        <end position="581"/>
    </location>
</feature>
<evidence type="ECO:0000256" key="1">
    <source>
        <dbReference type="ARBA" id="ARBA00013165"/>
    </source>
</evidence>
<dbReference type="InterPro" id="IPR002300">
    <property type="entry name" value="aa-tRNA-synth_Ia"/>
</dbReference>
<evidence type="ECO:0000256" key="8">
    <source>
        <dbReference type="ARBA" id="ARBA00048359"/>
    </source>
</evidence>
<keyword evidence="3" id="KW-0547">Nucleotide-binding</keyword>
<dbReference type="GO" id="GO:0006428">
    <property type="term" value="P:isoleucyl-tRNA aminoacylation"/>
    <property type="evidence" value="ECO:0007669"/>
    <property type="project" value="InterPro"/>
</dbReference>
<dbReference type="EMBL" id="WHUW01000049">
    <property type="protein sequence ID" value="KAF8431524.1"/>
    <property type="molecule type" value="Genomic_DNA"/>
</dbReference>
<dbReference type="GO" id="GO:0000049">
    <property type="term" value="F:tRNA binding"/>
    <property type="evidence" value="ECO:0007669"/>
    <property type="project" value="InterPro"/>
</dbReference>
<feature type="domain" description="Aminoacyl-tRNA synthetase class Ia" evidence="9">
    <location>
        <begin position="140"/>
        <end position="350"/>
    </location>
</feature>
<evidence type="ECO:0000259" key="9">
    <source>
        <dbReference type="Pfam" id="PF00133"/>
    </source>
</evidence>
<dbReference type="InterPro" id="IPR009008">
    <property type="entry name" value="Val/Leu/Ile-tRNA-synth_edit"/>
</dbReference>
<keyword evidence="6 11" id="KW-0030">Aminoacyl-tRNA synthetase</keyword>
<dbReference type="GO" id="GO:0004822">
    <property type="term" value="F:isoleucine-tRNA ligase activity"/>
    <property type="evidence" value="ECO:0007669"/>
    <property type="project" value="UniProtKB-EC"/>
</dbReference>
<dbReference type="Pfam" id="PF08264">
    <property type="entry name" value="Anticodon_1"/>
    <property type="match status" value="1"/>
</dbReference>
<dbReference type="InterPro" id="IPR033709">
    <property type="entry name" value="Anticodon_Ile_ABEc"/>
</dbReference>
<evidence type="ECO:0000256" key="7">
    <source>
        <dbReference type="ARBA" id="ARBA00032665"/>
    </source>
</evidence>
<organism evidence="11 12">
    <name type="scientific">Boletus edulis BED1</name>
    <dbReference type="NCBI Taxonomy" id="1328754"/>
    <lineage>
        <taxon>Eukaryota</taxon>
        <taxon>Fungi</taxon>
        <taxon>Dikarya</taxon>
        <taxon>Basidiomycota</taxon>
        <taxon>Agaricomycotina</taxon>
        <taxon>Agaricomycetes</taxon>
        <taxon>Agaricomycetidae</taxon>
        <taxon>Boletales</taxon>
        <taxon>Boletineae</taxon>
        <taxon>Boletaceae</taxon>
        <taxon>Boletoideae</taxon>
        <taxon>Boletus</taxon>
    </lineage>
</organism>
<evidence type="ECO:0000256" key="3">
    <source>
        <dbReference type="ARBA" id="ARBA00022741"/>
    </source>
</evidence>
<keyword evidence="4" id="KW-0067">ATP-binding</keyword>
<proteinExistence type="predicted"/>
<comment type="catalytic activity">
    <reaction evidence="8">
        <text>tRNA(Ile) + L-isoleucine + ATP = L-isoleucyl-tRNA(Ile) + AMP + diphosphate</text>
        <dbReference type="Rhea" id="RHEA:11060"/>
        <dbReference type="Rhea" id="RHEA-COMP:9666"/>
        <dbReference type="Rhea" id="RHEA-COMP:9695"/>
        <dbReference type="ChEBI" id="CHEBI:30616"/>
        <dbReference type="ChEBI" id="CHEBI:33019"/>
        <dbReference type="ChEBI" id="CHEBI:58045"/>
        <dbReference type="ChEBI" id="CHEBI:78442"/>
        <dbReference type="ChEBI" id="CHEBI:78528"/>
        <dbReference type="ChEBI" id="CHEBI:456215"/>
        <dbReference type="EC" id="6.1.1.5"/>
    </reaction>
</comment>
<protein>
    <recommendedName>
        <fullName evidence="1">isoleucine--tRNA ligase</fullName>
        <ecNumber evidence="1">6.1.1.5</ecNumber>
    </recommendedName>
    <alternativeName>
        <fullName evidence="7">Isoleucyl-tRNA synthetase</fullName>
    </alternativeName>
</protein>
<keyword evidence="5" id="KW-0648">Protein biosynthesis</keyword>
<dbReference type="GO" id="GO:0005524">
    <property type="term" value="F:ATP binding"/>
    <property type="evidence" value="ECO:0007669"/>
    <property type="project" value="UniProtKB-KW"/>
</dbReference>
<dbReference type="PANTHER" id="PTHR42780:SF1">
    <property type="entry name" value="ISOLEUCINE--TRNA LIGASE, CYTOPLASMIC"/>
    <property type="match status" value="1"/>
</dbReference>
<dbReference type="InterPro" id="IPR002301">
    <property type="entry name" value="Ile-tRNA-ligase"/>
</dbReference>
<dbReference type="InterPro" id="IPR009080">
    <property type="entry name" value="tRNAsynth_Ia_anticodon-bd"/>
</dbReference>
<dbReference type="EC" id="6.1.1.5" evidence="1"/>
<dbReference type="Gene3D" id="1.10.730.10">
    <property type="entry name" value="Isoleucyl-tRNA Synthetase, Domain 1"/>
    <property type="match status" value="1"/>
</dbReference>
<dbReference type="Gene3D" id="3.40.50.620">
    <property type="entry name" value="HUPs"/>
    <property type="match status" value="1"/>
</dbReference>
<dbReference type="SUPFAM" id="SSF47323">
    <property type="entry name" value="Anticodon-binding domain of a subclass of class I aminoacyl-tRNA synthetases"/>
    <property type="match status" value="1"/>
</dbReference>
<dbReference type="AlphaFoldDB" id="A0AAD4GA46"/>
<evidence type="ECO:0000256" key="5">
    <source>
        <dbReference type="ARBA" id="ARBA00022917"/>
    </source>
</evidence>
<dbReference type="Proteomes" id="UP001194468">
    <property type="component" value="Unassembled WGS sequence"/>
</dbReference>
<dbReference type="GO" id="GO:0002161">
    <property type="term" value="F:aminoacyl-tRNA deacylase activity"/>
    <property type="evidence" value="ECO:0007669"/>
    <property type="project" value="InterPro"/>
</dbReference>
<evidence type="ECO:0000256" key="4">
    <source>
        <dbReference type="ARBA" id="ARBA00022840"/>
    </source>
</evidence>
<keyword evidence="2" id="KW-0436">Ligase</keyword>
<keyword evidence="12" id="KW-1185">Reference proteome</keyword>
<evidence type="ECO:0000259" key="10">
    <source>
        <dbReference type="Pfam" id="PF08264"/>
    </source>
</evidence>
<evidence type="ECO:0000313" key="11">
    <source>
        <dbReference type="EMBL" id="KAF8431524.1"/>
    </source>
</evidence>
<dbReference type="CDD" id="cd07961">
    <property type="entry name" value="Anticodon_Ia_Ile_ABEc"/>
    <property type="match status" value="1"/>
</dbReference>
<accession>A0AAD4GA46</accession>
<gene>
    <name evidence="11" type="ORF">L210DRAFT_3651068</name>
</gene>
<dbReference type="SUPFAM" id="SSF50677">
    <property type="entry name" value="ValRS/IleRS/LeuRS editing domain"/>
    <property type="match status" value="1"/>
</dbReference>
<name>A0AAD4GA46_BOLED</name>